<keyword evidence="2" id="KW-0472">Membrane</keyword>
<evidence type="ECO:0000256" key="2">
    <source>
        <dbReference type="SAM" id="Phobius"/>
    </source>
</evidence>
<keyword evidence="2" id="KW-1133">Transmembrane helix</keyword>
<feature type="region of interest" description="Disordered" evidence="1">
    <location>
        <begin position="1"/>
        <end position="22"/>
    </location>
</feature>
<keyword evidence="2" id="KW-0812">Transmembrane</keyword>
<keyword evidence="4" id="KW-1185">Reference proteome</keyword>
<evidence type="ECO:0000313" key="4">
    <source>
        <dbReference type="Proteomes" id="UP001642540"/>
    </source>
</evidence>
<feature type="transmembrane region" description="Helical" evidence="2">
    <location>
        <begin position="281"/>
        <end position="303"/>
    </location>
</feature>
<feature type="transmembrane region" description="Helical" evidence="2">
    <location>
        <begin position="70"/>
        <end position="92"/>
    </location>
</feature>
<accession>A0ABP1RHD0</accession>
<feature type="transmembrane region" description="Helical" evidence="2">
    <location>
        <begin position="104"/>
        <end position="128"/>
    </location>
</feature>
<evidence type="ECO:0000313" key="3">
    <source>
        <dbReference type="EMBL" id="CAL8128343.1"/>
    </source>
</evidence>
<feature type="transmembrane region" description="Helical" evidence="2">
    <location>
        <begin position="315"/>
        <end position="334"/>
    </location>
</feature>
<feature type="compositionally biased region" description="Basic and acidic residues" evidence="1">
    <location>
        <begin position="9"/>
        <end position="18"/>
    </location>
</feature>
<dbReference type="Proteomes" id="UP001642540">
    <property type="component" value="Unassembled WGS sequence"/>
</dbReference>
<sequence>MPDVAIDLGNKENVRPEPEPSGDPVLSPLIMGAMYIYKFTHGLIPPIIVDIVVKENGVQFKLQKFNFINVAWVLFLFITGLVICSLSGFLLLKKFYFPKETNVDILDILFLIGNLSVGLFLFVLIINALVNHNLIYYLNVVLANQMELRYKRYIREGMDTPGILLFNYMFWTNAIGHPMALILSCFGRNIFYKIFEELYLPHPYHQTELEIIFFSMFSLVILQGGFCIFFKAVGIGVTVASLLLVTLTAYMKTLIGEEIPQKLFLRYYIHLEILGAIGRKFTSNLCLHFVAWTIPFFSIVAWFTIRCAKIMPPTFIVAAALCFIDGMGLAIQITSEMAKVREFSSVIVRSERSRFHSFNTKKYSFYYTLKWRAQQALPAYCGENFVMSKEAVVIYVRVFVDTVINLLLLVRP</sequence>
<feature type="transmembrane region" description="Helical" evidence="2">
    <location>
        <begin position="170"/>
        <end position="191"/>
    </location>
</feature>
<gene>
    <name evidence="3" type="ORF">ODALV1_LOCUS22192</name>
</gene>
<proteinExistence type="predicted"/>
<comment type="caution">
    <text evidence="3">The sequence shown here is derived from an EMBL/GenBank/DDBJ whole genome shotgun (WGS) entry which is preliminary data.</text>
</comment>
<protein>
    <recommendedName>
        <fullName evidence="5">Odorant receptor</fullName>
    </recommendedName>
</protein>
<dbReference type="EMBL" id="CAXLJM020000075">
    <property type="protein sequence ID" value="CAL8128343.1"/>
    <property type="molecule type" value="Genomic_DNA"/>
</dbReference>
<reference evidence="3 4" key="1">
    <citation type="submission" date="2024-08" db="EMBL/GenBank/DDBJ databases">
        <authorList>
            <person name="Cucini C."/>
            <person name="Frati F."/>
        </authorList>
    </citation>
    <scope>NUCLEOTIDE SEQUENCE [LARGE SCALE GENOMIC DNA]</scope>
</reference>
<name>A0ABP1RHD0_9HEXA</name>
<evidence type="ECO:0008006" key="5">
    <source>
        <dbReference type="Google" id="ProtNLM"/>
    </source>
</evidence>
<evidence type="ECO:0000256" key="1">
    <source>
        <dbReference type="SAM" id="MobiDB-lite"/>
    </source>
</evidence>
<organism evidence="3 4">
    <name type="scientific">Orchesella dallaii</name>
    <dbReference type="NCBI Taxonomy" id="48710"/>
    <lineage>
        <taxon>Eukaryota</taxon>
        <taxon>Metazoa</taxon>
        <taxon>Ecdysozoa</taxon>
        <taxon>Arthropoda</taxon>
        <taxon>Hexapoda</taxon>
        <taxon>Collembola</taxon>
        <taxon>Entomobryomorpha</taxon>
        <taxon>Entomobryoidea</taxon>
        <taxon>Orchesellidae</taxon>
        <taxon>Orchesellinae</taxon>
        <taxon>Orchesella</taxon>
    </lineage>
</organism>
<feature type="transmembrane region" description="Helical" evidence="2">
    <location>
        <begin position="211"/>
        <end position="230"/>
    </location>
</feature>